<protein>
    <submittedName>
        <fullName evidence="2">Uncharacterized protein</fullName>
    </submittedName>
</protein>
<feature type="compositionally biased region" description="Basic and acidic residues" evidence="1">
    <location>
        <begin position="22"/>
        <end position="41"/>
    </location>
</feature>
<sequence>MCRRPISIPFTKAKELAATADGRPDGERGAPARGVRGERPSLEFSQRFPFSAAAIRSPANKMAFHTRQ</sequence>
<evidence type="ECO:0000313" key="3">
    <source>
        <dbReference type="Proteomes" id="UP000299102"/>
    </source>
</evidence>
<evidence type="ECO:0000256" key="1">
    <source>
        <dbReference type="SAM" id="MobiDB-lite"/>
    </source>
</evidence>
<proteinExistence type="predicted"/>
<organism evidence="2 3">
    <name type="scientific">Eumeta variegata</name>
    <name type="common">Bagworm moth</name>
    <name type="synonym">Eumeta japonica</name>
    <dbReference type="NCBI Taxonomy" id="151549"/>
    <lineage>
        <taxon>Eukaryota</taxon>
        <taxon>Metazoa</taxon>
        <taxon>Ecdysozoa</taxon>
        <taxon>Arthropoda</taxon>
        <taxon>Hexapoda</taxon>
        <taxon>Insecta</taxon>
        <taxon>Pterygota</taxon>
        <taxon>Neoptera</taxon>
        <taxon>Endopterygota</taxon>
        <taxon>Lepidoptera</taxon>
        <taxon>Glossata</taxon>
        <taxon>Ditrysia</taxon>
        <taxon>Tineoidea</taxon>
        <taxon>Psychidae</taxon>
        <taxon>Oiketicinae</taxon>
        <taxon>Eumeta</taxon>
    </lineage>
</organism>
<evidence type="ECO:0000313" key="2">
    <source>
        <dbReference type="EMBL" id="GBP18845.1"/>
    </source>
</evidence>
<dbReference type="AlphaFoldDB" id="A0A4C1TXS2"/>
<dbReference type="Proteomes" id="UP000299102">
    <property type="component" value="Unassembled WGS sequence"/>
</dbReference>
<gene>
    <name evidence="2" type="ORF">EVAR_93275_1</name>
</gene>
<accession>A0A4C1TXS2</accession>
<reference evidence="2 3" key="1">
    <citation type="journal article" date="2019" name="Commun. Biol.">
        <title>The bagworm genome reveals a unique fibroin gene that provides high tensile strength.</title>
        <authorList>
            <person name="Kono N."/>
            <person name="Nakamura H."/>
            <person name="Ohtoshi R."/>
            <person name="Tomita M."/>
            <person name="Numata K."/>
            <person name="Arakawa K."/>
        </authorList>
    </citation>
    <scope>NUCLEOTIDE SEQUENCE [LARGE SCALE GENOMIC DNA]</scope>
</reference>
<keyword evidence="3" id="KW-1185">Reference proteome</keyword>
<comment type="caution">
    <text evidence="2">The sequence shown here is derived from an EMBL/GenBank/DDBJ whole genome shotgun (WGS) entry which is preliminary data.</text>
</comment>
<name>A0A4C1TXS2_EUMVA</name>
<dbReference type="EMBL" id="BGZK01000101">
    <property type="protein sequence ID" value="GBP18845.1"/>
    <property type="molecule type" value="Genomic_DNA"/>
</dbReference>
<feature type="region of interest" description="Disordered" evidence="1">
    <location>
        <begin position="13"/>
        <end position="41"/>
    </location>
</feature>